<reference evidence="2" key="1">
    <citation type="submission" date="2023-06" db="EMBL/GenBank/DDBJ databases">
        <title>Genome-scale phylogeny and comparative genomics of the fungal order Sordariales.</title>
        <authorList>
            <consortium name="Lawrence Berkeley National Laboratory"/>
            <person name="Hensen N."/>
            <person name="Bonometti L."/>
            <person name="Westerberg I."/>
            <person name="Brannstrom I.O."/>
            <person name="Guillou S."/>
            <person name="Cros-Aarteil S."/>
            <person name="Calhoun S."/>
            <person name="Haridas S."/>
            <person name="Kuo A."/>
            <person name="Mondo S."/>
            <person name="Pangilinan J."/>
            <person name="Riley R."/>
            <person name="LaButti K."/>
            <person name="Andreopoulos B."/>
            <person name="Lipzen A."/>
            <person name="Chen C."/>
            <person name="Yanf M."/>
            <person name="Daum C."/>
            <person name="Ng V."/>
            <person name="Clum A."/>
            <person name="Steindorff A."/>
            <person name="Ohm R."/>
            <person name="Martin F."/>
            <person name="Silar P."/>
            <person name="Natvig D."/>
            <person name="Lalanne C."/>
            <person name="Gautier V."/>
            <person name="Ament-velasquez S.L."/>
            <person name="Kruys A."/>
            <person name="Hutchinson M.I."/>
            <person name="Powell A.J."/>
            <person name="Barry K."/>
            <person name="Miller A.N."/>
            <person name="Grigoriev I.V."/>
            <person name="Debuchy R."/>
            <person name="Gladieux P."/>
            <person name="Thoren M.H."/>
            <person name="Johannesson H."/>
        </authorList>
    </citation>
    <scope>NUCLEOTIDE SEQUENCE</scope>
    <source>
        <strain evidence="2">SMH3187-1</strain>
    </source>
</reference>
<feature type="compositionally biased region" description="Basic and acidic residues" evidence="1">
    <location>
        <begin position="115"/>
        <end position="131"/>
    </location>
</feature>
<evidence type="ECO:0000256" key="1">
    <source>
        <dbReference type="SAM" id="MobiDB-lite"/>
    </source>
</evidence>
<dbReference type="AlphaFoldDB" id="A0AA40F312"/>
<dbReference type="EMBL" id="JAUKUD010000003">
    <property type="protein sequence ID" value="KAK0750274.1"/>
    <property type="molecule type" value="Genomic_DNA"/>
</dbReference>
<protein>
    <submittedName>
        <fullName evidence="2">Uncharacterized protein</fullName>
    </submittedName>
</protein>
<dbReference type="Proteomes" id="UP001172155">
    <property type="component" value="Unassembled WGS sequence"/>
</dbReference>
<feature type="region of interest" description="Disordered" evidence="1">
    <location>
        <begin position="95"/>
        <end position="131"/>
    </location>
</feature>
<evidence type="ECO:0000313" key="3">
    <source>
        <dbReference type="Proteomes" id="UP001172155"/>
    </source>
</evidence>
<sequence>MGNLFWCRLSAALPHLASPSFLESTDLSPPSLPQTLNINQTRGPGWQHQQPIRAGHLRAVHVLEPGYFLSRRRPRSQFPTAGSVPQMQVHRKPEIVNASPVSPLVPNPFASPARSMDERPERLHPDARSHQ</sequence>
<comment type="caution">
    <text evidence="2">The sequence shown here is derived from an EMBL/GenBank/DDBJ whole genome shotgun (WGS) entry which is preliminary data.</text>
</comment>
<keyword evidence="3" id="KW-1185">Reference proteome</keyword>
<evidence type="ECO:0000313" key="2">
    <source>
        <dbReference type="EMBL" id="KAK0750274.1"/>
    </source>
</evidence>
<proteinExistence type="predicted"/>
<organism evidence="2 3">
    <name type="scientific">Schizothecium vesticola</name>
    <dbReference type="NCBI Taxonomy" id="314040"/>
    <lineage>
        <taxon>Eukaryota</taxon>
        <taxon>Fungi</taxon>
        <taxon>Dikarya</taxon>
        <taxon>Ascomycota</taxon>
        <taxon>Pezizomycotina</taxon>
        <taxon>Sordariomycetes</taxon>
        <taxon>Sordariomycetidae</taxon>
        <taxon>Sordariales</taxon>
        <taxon>Schizotheciaceae</taxon>
        <taxon>Schizothecium</taxon>
    </lineage>
</organism>
<name>A0AA40F312_9PEZI</name>
<accession>A0AA40F312</accession>
<gene>
    <name evidence="2" type="ORF">B0T18DRAFT_124411</name>
</gene>